<proteinExistence type="inferred from homology"/>
<comment type="similarity">
    <text evidence="1 10">Belongs to the peptidase A1 family.</text>
</comment>
<keyword evidence="3 11" id="KW-0732">Signal</keyword>
<evidence type="ECO:0000256" key="3">
    <source>
        <dbReference type="ARBA" id="ARBA00022729"/>
    </source>
</evidence>
<sequence length="443" mass="48978">MCKLVTGLRLQLKSMFFVLLFLSCVSSEVIRVKLHPTKSLQRNIIEFGTSFENLKKLWLSRLSGNTSGAPEYLKNYLDAQYYGDITIGTPPQTFGVVFDTGSSNLWVPSKHCSYFDIACLFHRKYDSSKSSTYVPNGTEFSIRYGTGSLSGFLSSDVVQVGSTKVIGQTFGEATQQPGITFIMAKFDGILGMAYPSIAVGGVTPVFVNMIRQNLLDSPVFSFYLNRNASASLGGELMIGGIDKKYYTGEINYVDLKEKSYWLFQMDKLIVSDTTVCLDGCLAIADTGTSMIAGPTKEITEINTKIGGTYLPGGIYSIPCDRMTNLPKIDFLINGKNMTLDPTDYIMKVSQFGTEICLSGFMGLDLPKRKLWILGDVFIGKYYTIFDMGENRVGFAEAVSPDSIQQKKSYSPMMRLFPAQPISQVASKVPSEVFPFSKLIEDIV</sequence>
<keyword evidence="2 10" id="KW-0645">Protease</keyword>
<feature type="active site" evidence="8">
    <location>
        <position position="285"/>
    </location>
</feature>
<feature type="signal peptide" evidence="11">
    <location>
        <begin position="1"/>
        <end position="27"/>
    </location>
</feature>
<dbReference type="PROSITE" id="PS00141">
    <property type="entry name" value="ASP_PROTEASE"/>
    <property type="match status" value="2"/>
</dbReference>
<feature type="disulfide bond" evidence="9">
    <location>
        <begin position="276"/>
        <end position="280"/>
    </location>
</feature>
<dbReference type="Gene3D" id="2.60.40.1960">
    <property type="match status" value="1"/>
</dbReference>
<evidence type="ECO:0000313" key="14">
    <source>
        <dbReference type="WBParaSite" id="TREG1_83540.1"/>
    </source>
</evidence>
<dbReference type="InterPro" id="IPR001461">
    <property type="entry name" value="Aspartic_peptidase_A1"/>
</dbReference>
<evidence type="ECO:0000256" key="11">
    <source>
        <dbReference type="SAM" id="SignalP"/>
    </source>
</evidence>
<organism evidence="13 14">
    <name type="scientific">Trichobilharzia regenti</name>
    <name type="common">Nasal bird schistosome</name>
    <dbReference type="NCBI Taxonomy" id="157069"/>
    <lineage>
        <taxon>Eukaryota</taxon>
        <taxon>Metazoa</taxon>
        <taxon>Spiralia</taxon>
        <taxon>Lophotrochozoa</taxon>
        <taxon>Platyhelminthes</taxon>
        <taxon>Trematoda</taxon>
        <taxon>Digenea</taxon>
        <taxon>Strigeidida</taxon>
        <taxon>Schistosomatoidea</taxon>
        <taxon>Schistosomatidae</taxon>
        <taxon>Trichobilharzia</taxon>
    </lineage>
</organism>
<dbReference type="Pfam" id="PF00026">
    <property type="entry name" value="Asp"/>
    <property type="match status" value="1"/>
</dbReference>
<dbReference type="WBParaSite" id="TREG1_83540.1">
    <property type="protein sequence ID" value="TREG1_83540.1"/>
    <property type="gene ID" value="TREG1_83540"/>
</dbReference>
<accession>A0AA85KDS3</accession>
<dbReference type="Gene3D" id="2.40.70.10">
    <property type="entry name" value="Acid Proteases"/>
    <property type="match status" value="2"/>
</dbReference>
<dbReference type="FunFam" id="2.40.70.10:FF:000009">
    <property type="entry name" value="Aspartic proteinase A1"/>
    <property type="match status" value="1"/>
</dbReference>
<feature type="active site" evidence="8">
    <location>
        <position position="99"/>
    </location>
</feature>
<dbReference type="InterPro" id="IPR021109">
    <property type="entry name" value="Peptidase_aspartic_dom_sf"/>
</dbReference>
<evidence type="ECO:0000256" key="7">
    <source>
        <dbReference type="ARBA" id="ARBA00023180"/>
    </source>
</evidence>
<feature type="disulfide bond" evidence="9">
    <location>
        <begin position="112"/>
        <end position="119"/>
    </location>
</feature>
<dbReference type="GO" id="GO:0005764">
    <property type="term" value="C:lysosome"/>
    <property type="evidence" value="ECO:0007669"/>
    <property type="project" value="TreeGrafter"/>
</dbReference>
<dbReference type="GO" id="GO:0006508">
    <property type="term" value="P:proteolysis"/>
    <property type="evidence" value="ECO:0007669"/>
    <property type="project" value="UniProtKB-KW"/>
</dbReference>
<feature type="domain" description="Peptidase A1" evidence="12">
    <location>
        <begin position="81"/>
        <end position="395"/>
    </location>
</feature>
<dbReference type="PANTHER" id="PTHR47966:SF51">
    <property type="entry name" value="BETA-SITE APP-CLEAVING ENZYME, ISOFORM A-RELATED"/>
    <property type="match status" value="1"/>
</dbReference>
<evidence type="ECO:0000256" key="5">
    <source>
        <dbReference type="ARBA" id="ARBA00022801"/>
    </source>
</evidence>
<evidence type="ECO:0000256" key="10">
    <source>
        <dbReference type="RuleBase" id="RU000454"/>
    </source>
</evidence>
<evidence type="ECO:0000256" key="8">
    <source>
        <dbReference type="PIRSR" id="PIRSR601461-1"/>
    </source>
</evidence>
<evidence type="ECO:0000256" key="2">
    <source>
        <dbReference type="ARBA" id="ARBA00022670"/>
    </source>
</evidence>
<keyword evidence="5 10" id="KW-0378">Hydrolase</keyword>
<dbReference type="PRINTS" id="PR00792">
    <property type="entry name" value="PEPSIN"/>
</dbReference>
<keyword evidence="6 9" id="KW-1015">Disulfide bond</keyword>
<dbReference type="GO" id="GO:0004190">
    <property type="term" value="F:aspartic-type endopeptidase activity"/>
    <property type="evidence" value="ECO:0007669"/>
    <property type="project" value="UniProtKB-KW"/>
</dbReference>
<dbReference type="PROSITE" id="PS51767">
    <property type="entry name" value="PEPTIDASE_A1"/>
    <property type="match status" value="1"/>
</dbReference>
<keyword evidence="4 10" id="KW-0064">Aspartyl protease</keyword>
<dbReference type="InterPro" id="IPR001969">
    <property type="entry name" value="Aspartic_peptidase_AS"/>
</dbReference>
<dbReference type="InterPro" id="IPR033121">
    <property type="entry name" value="PEPTIDASE_A1"/>
</dbReference>
<dbReference type="Proteomes" id="UP000050795">
    <property type="component" value="Unassembled WGS sequence"/>
</dbReference>
<keyword evidence="7" id="KW-0325">Glycoprotein</keyword>
<reference evidence="14" key="2">
    <citation type="submission" date="2023-11" db="UniProtKB">
        <authorList>
            <consortium name="WormBaseParasite"/>
        </authorList>
    </citation>
    <scope>IDENTIFICATION</scope>
</reference>
<evidence type="ECO:0000259" key="12">
    <source>
        <dbReference type="PROSITE" id="PS51767"/>
    </source>
</evidence>
<evidence type="ECO:0000256" key="4">
    <source>
        <dbReference type="ARBA" id="ARBA00022750"/>
    </source>
</evidence>
<feature type="disulfide bond" evidence="9">
    <location>
        <begin position="319"/>
        <end position="356"/>
    </location>
</feature>
<protein>
    <recommendedName>
        <fullName evidence="12">Peptidase A1 domain-containing protein</fullName>
    </recommendedName>
</protein>
<name>A0AA85KDS3_TRIRE</name>
<dbReference type="AlphaFoldDB" id="A0AA85KDS3"/>
<evidence type="ECO:0000256" key="6">
    <source>
        <dbReference type="ARBA" id="ARBA00023157"/>
    </source>
</evidence>
<evidence type="ECO:0000256" key="9">
    <source>
        <dbReference type="PIRSR" id="PIRSR601461-2"/>
    </source>
</evidence>
<keyword evidence="13" id="KW-1185">Reference proteome</keyword>
<dbReference type="PROSITE" id="PS51257">
    <property type="entry name" value="PROKAR_LIPOPROTEIN"/>
    <property type="match status" value="1"/>
</dbReference>
<feature type="chain" id="PRO_5041733895" description="Peptidase A1 domain-containing protein" evidence="11">
    <location>
        <begin position="28"/>
        <end position="443"/>
    </location>
</feature>
<dbReference type="FunFam" id="2.40.70.10:FF:000002">
    <property type="entry name" value="Vacuolar aspartic proteinase"/>
    <property type="match status" value="1"/>
</dbReference>
<dbReference type="SUPFAM" id="SSF50630">
    <property type="entry name" value="Acid proteases"/>
    <property type="match status" value="1"/>
</dbReference>
<evidence type="ECO:0000256" key="1">
    <source>
        <dbReference type="ARBA" id="ARBA00007447"/>
    </source>
</evidence>
<reference evidence="13" key="1">
    <citation type="submission" date="2022-06" db="EMBL/GenBank/DDBJ databases">
        <authorList>
            <person name="Berger JAMES D."/>
            <person name="Berger JAMES D."/>
        </authorList>
    </citation>
    <scope>NUCLEOTIDE SEQUENCE [LARGE SCALE GENOMIC DNA]</scope>
</reference>
<dbReference type="PANTHER" id="PTHR47966">
    <property type="entry name" value="BETA-SITE APP-CLEAVING ENZYME, ISOFORM A-RELATED"/>
    <property type="match status" value="1"/>
</dbReference>
<evidence type="ECO:0000313" key="13">
    <source>
        <dbReference type="Proteomes" id="UP000050795"/>
    </source>
</evidence>